<evidence type="ECO:0000256" key="9">
    <source>
        <dbReference type="SAM" id="Coils"/>
    </source>
</evidence>
<reference evidence="12" key="1">
    <citation type="journal article" date="2019" name="Int. J. Syst. Evol. Microbiol.">
        <title>The Global Catalogue of Microorganisms (GCM) 10K type strain sequencing project: providing services to taxonomists for standard genome sequencing and annotation.</title>
        <authorList>
            <consortium name="The Broad Institute Genomics Platform"/>
            <consortium name="The Broad Institute Genome Sequencing Center for Infectious Disease"/>
            <person name="Wu L."/>
            <person name="Ma J."/>
        </authorList>
    </citation>
    <scope>NUCLEOTIDE SEQUENCE [LARGE SCALE GENOMIC DNA]</scope>
    <source>
        <strain evidence="12">CCUG 56752</strain>
    </source>
</reference>
<gene>
    <name evidence="11" type="ORF">ACFQ0R_06395</name>
</gene>
<keyword evidence="8" id="KW-0902">Two-component regulatory system</keyword>
<protein>
    <recommendedName>
        <fullName evidence="2">histidine kinase</fullName>
        <ecNumber evidence="2">2.7.13.3</ecNumber>
    </recommendedName>
</protein>
<evidence type="ECO:0000256" key="6">
    <source>
        <dbReference type="ARBA" id="ARBA00022777"/>
    </source>
</evidence>
<dbReference type="EC" id="2.7.13.3" evidence="2"/>
<evidence type="ECO:0000256" key="1">
    <source>
        <dbReference type="ARBA" id="ARBA00000085"/>
    </source>
</evidence>
<organism evidence="11 12">
    <name type="scientific">Psychroflexus salinarum</name>
    <dbReference type="NCBI Taxonomy" id="546024"/>
    <lineage>
        <taxon>Bacteria</taxon>
        <taxon>Pseudomonadati</taxon>
        <taxon>Bacteroidota</taxon>
        <taxon>Flavobacteriia</taxon>
        <taxon>Flavobacteriales</taxon>
        <taxon>Flavobacteriaceae</taxon>
        <taxon>Psychroflexus</taxon>
    </lineage>
</organism>
<feature type="coiled-coil region" evidence="9">
    <location>
        <begin position="479"/>
        <end position="506"/>
    </location>
</feature>
<dbReference type="PANTHER" id="PTHR43065:SF10">
    <property type="entry name" value="PEROXIDE STRESS-ACTIVATED HISTIDINE KINASE MAK3"/>
    <property type="match status" value="1"/>
</dbReference>
<dbReference type="SUPFAM" id="SSF55874">
    <property type="entry name" value="ATPase domain of HSP90 chaperone/DNA topoisomerase II/histidine kinase"/>
    <property type="match status" value="2"/>
</dbReference>
<dbReference type="PRINTS" id="PR00344">
    <property type="entry name" value="BCTRLSENSOR"/>
</dbReference>
<keyword evidence="4" id="KW-0808">Transferase</keyword>
<dbReference type="Proteomes" id="UP001597049">
    <property type="component" value="Unassembled WGS sequence"/>
</dbReference>
<dbReference type="InterPro" id="IPR005467">
    <property type="entry name" value="His_kinase_dom"/>
</dbReference>
<evidence type="ECO:0000313" key="12">
    <source>
        <dbReference type="Proteomes" id="UP001597049"/>
    </source>
</evidence>
<comment type="caution">
    <text evidence="11">The sequence shown here is derived from an EMBL/GenBank/DDBJ whole genome shotgun (WGS) entry which is preliminary data.</text>
</comment>
<keyword evidence="6" id="KW-0418">Kinase</keyword>
<sequence length="780" mass="89118">MKTENNIKNELQALLQAETIDFQQFLELTSDFIKHDQDHLRFSTDAGTIAHLGRDSIKDHTTAVLELVKNAYDADAEKVEIDIILNDDENYIRVADNGTGMSQTEIIEKWLRIGFSTKRTDKVSKKRRRKTGEKGIGRLSADRLGASIDLISKKNDFNLIGLHIDWNDFNKQGVDLLLIPFKKIKEPNITLPTVKKKESKHGTEIIIKELRNKWSDSDFKRLYEELSILTSPFKVIKDFKIIVKSNIETEYKGEIKHKEHLKPEIEIEVYHDGVSNEIKYTIKDKFKFSEEKEKTINWNQLIQKPKEKEKDSKLLLNDIKKYRVSDENPSCGPVIFNLMFYPRESAFAKDTGFTLSKLTEYLDYNGGVKVYRDNISVKPYGFSGKDGEDWLNLSERQGQNPAGIAREGWMVKNNQMLGAVYISRDENSKLEDSAAREGLVHNEAYYDLRALVLCGIRLLELHRHNVFKKLNEAKDGKPRRSNKKILDEYKEELNRLKYELAEMKKLAVENNHSYVLDVSDRVANVIKQTEETENRLEEILGKNRTLGGLATIGISSAVFGHETQMSISQLKMANDEAIASLKETPPDIKEALMELYEANKYSSHVSQWGAFALTRIKRDKRKRKNVNLNNLLKRTIAEIADTFSARSIKIVSNLDDVSAKTFPMDVETIFINLLTNSYSACIHNNIKREISIELHDSMLDGKAGFEIIVSDSGNGIDEDRREIIWQALYTTKTDSNGNEAGTGLGLTIVQSIIDDLGGTRSVENDKDLKGARFRIWLPKK</sequence>
<evidence type="ECO:0000256" key="5">
    <source>
        <dbReference type="ARBA" id="ARBA00022741"/>
    </source>
</evidence>
<dbReference type="GO" id="GO:0005524">
    <property type="term" value="F:ATP binding"/>
    <property type="evidence" value="ECO:0007669"/>
    <property type="project" value="UniProtKB-KW"/>
</dbReference>
<dbReference type="Pfam" id="PF13589">
    <property type="entry name" value="HATPase_c_3"/>
    <property type="match status" value="1"/>
</dbReference>
<evidence type="ECO:0000256" key="4">
    <source>
        <dbReference type="ARBA" id="ARBA00022679"/>
    </source>
</evidence>
<comment type="catalytic activity">
    <reaction evidence="1">
        <text>ATP + protein L-histidine = ADP + protein N-phospho-L-histidine.</text>
        <dbReference type="EC" id="2.7.13.3"/>
    </reaction>
</comment>
<dbReference type="EMBL" id="JBHTIV010000006">
    <property type="protein sequence ID" value="MFD0932232.1"/>
    <property type="molecule type" value="Genomic_DNA"/>
</dbReference>
<dbReference type="Pfam" id="PF02518">
    <property type="entry name" value="HATPase_c"/>
    <property type="match status" value="1"/>
</dbReference>
<dbReference type="PROSITE" id="PS50109">
    <property type="entry name" value="HIS_KIN"/>
    <property type="match status" value="1"/>
</dbReference>
<name>A0ABW3GUZ6_9FLAO</name>
<evidence type="ECO:0000313" key="11">
    <source>
        <dbReference type="EMBL" id="MFD0932232.1"/>
    </source>
</evidence>
<keyword evidence="3" id="KW-0597">Phosphoprotein</keyword>
<evidence type="ECO:0000256" key="8">
    <source>
        <dbReference type="ARBA" id="ARBA00023012"/>
    </source>
</evidence>
<dbReference type="RefSeq" id="WP_379657561.1">
    <property type="nucleotide sequence ID" value="NZ_JBHTIV010000006.1"/>
</dbReference>
<keyword evidence="12" id="KW-1185">Reference proteome</keyword>
<keyword evidence="9" id="KW-0175">Coiled coil</keyword>
<evidence type="ECO:0000256" key="7">
    <source>
        <dbReference type="ARBA" id="ARBA00022840"/>
    </source>
</evidence>
<dbReference type="PANTHER" id="PTHR43065">
    <property type="entry name" value="SENSOR HISTIDINE KINASE"/>
    <property type="match status" value="1"/>
</dbReference>
<evidence type="ECO:0000256" key="3">
    <source>
        <dbReference type="ARBA" id="ARBA00022553"/>
    </source>
</evidence>
<evidence type="ECO:0000256" key="2">
    <source>
        <dbReference type="ARBA" id="ARBA00012438"/>
    </source>
</evidence>
<keyword evidence="7 11" id="KW-0067">ATP-binding</keyword>
<feature type="domain" description="Histidine kinase" evidence="10">
    <location>
        <begin position="558"/>
        <end position="780"/>
    </location>
</feature>
<dbReference type="InterPro" id="IPR036890">
    <property type="entry name" value="HATPase_C_sf"/>
</dbReference>
<accession>A0ABW3GUZ6</accession>
<evidence type="ECO:0000259" key="10">
    <source>
        <dbReference type="PROSITE" id="PS50109"/>
    </source>
</evidence>
<dbReference type="SMART" id="SM00387">
    <property type="entry name" value="HATPase_c"/>
    <property type="match status" value="1"/>
</dbReference>
<dbReference type="Gene3D" id="3.30.565.10">
    <property type="entry name" value="Histidine kinase-like ATPase, C-terminal domain"/>
    <property type="match status" value="2"/>
</dbReference>
<dbReference type="InterPro" id="IPR003594">
    <property type="entry name" value="HATPase_dom"/>
</dbReference>
<dbReference type="InterPro" id="IPR004358">
    <property type="entry name" value="Sig_transdc_His_kin-like_C"/>
</dbReference>
<proteinExistence type="predicted"/>
<keyword evidence="5" id="KW-0547">Nucleotide-binding</keyword>